<dbReference type="EMBL" id="CP055153">
    <property type="protein sequence ID" value="QMU27441.1"/>
    <property type="molecule type" value="Genomic_DNA"/>
</dbReference>
<gene>
    <name evidence="2" type="ORF">HUW48_05035</name>
</gene>
<evidence type="ECO:0000259" key="1">
    <source>
        <dbReference type="Pfam" id="PF13340"/>
    </source>
</evidence>
<reference evidence="2 3" key="1">
    <citation type="submission" date="2020-06" db="EMBL/GenBank/DDBJ databases">
        <authorList>
            <person name="Hwang Y.J."/>
        </authorList>
    </citation>
    <scope>NUCLEOTIDE SEQUENCE [LARGE SCALE GENOMIC DNA]</scope>
    <source>
        <strain evidence="2 3">KUDC8001</strain>
    </source>
</reference>
<keyword evidence="3" id="KW-1185">Reference proteome</keyword>
<dbReference type="Pfam" id="PF13340">
    <property type="entry name" value="DUF4096"/>
    <property type="match status" value="1"/>
</dbReference>
<reference evidence="2 3" key="2">
    <citation type="submission" date="2020-08" db="EMBL/GenBank/DDBJ databases">
        <title>Adhaeribacter dokdonensis sp. nov., isolated from the rhizosphere of Elymus tsukushiensis, a plant native to the Dokdo Islands, Republic of Korea.</title>
        <authorList>
            <person name="Ghim S.Y."/>
        </authorList>
    </citation>
    <scope>NUCLEOTIDE SEQUENCE [LARGE SCALE GENOMIC DNA]</scope>
    <source>
        <strain evidence="2 3">KUDC8001</strain>
    </source>
</reference>
<evidence type="ECO:0000313" key="2">
    <source>
        <dbReference type="EMBL" id="QMU27441.1"/>
    </source>
</evidence>
<dbReference type="RefSeq" id="WP_182414636.1">
    <property type="nucleotide sequence ID" value="NZ_CP055153.1"/>
</dbReference>
<feature type="domain" description="Insertion element IS402-like" evidence="1">
    <location>
        <begin position="13"/>
        <end position="83"/>
    </location>
</feature>
<sequence>MELISKDNINKWIVPFLSVGNRGKKPKVEQVAILRAILYKLKTGCQWRQLPTGVFFGKQLLCWQGVYYHFRKWVKDGSFRKVWVEHLKSQRKLFDLPECAVTW</sequence>
<evidence type="ECO:0000313" key="3">
    <source>
        <dbReference type="Proteomes" id="UP000514509"/>
    </source>
</evidence>
<accession>A0A7L7L3P5</accession>
<dbReference type="InterPro" id="IPR025161">
    <property type="entry name" value="IS402-like_dom"/>
</dbReference>
<name>A0A7L7L3P5_9BACT</name>
<dbReference type="AlphaFoldDB" id="A0A7L7L3P5"/>
<protein>
    <submittedName>
        <fullName evidence="2">Transposase</fullName>
    </submittedName>
</protein>
<dbReference type="KEGG" id="add:HUW48_05035"/>
<organism evidence="2 3">
    <name type="scientific">Adhaeribacter radiodurans</name>
    <dbReference type="NCBI Taxonomy" id="2745197"/>
    <lineage>
        <taxon>Bacteria</taxon>
        <taxon>Pseudomonadati</taxon>
        <taxon>Bacteroidota</taxon>
        <taxon>Cytophagia</taxon>
        <taxon>Cytophagales</taxon>
        <taxon>Hymenobacteraceae</taxon>
        <taxon>Adhaeribacter</taxon>
    </lineage>
</organism>
<proteinExistence type="predicted"/>
<dbReference type="Proteomes" id="UP000514509">
    <property type="component" value="Chromosome"/>
</dbReference>